<dbReference type="AlphaFoldDB" id="A0AAV7PEZ5"/>
<evidence type="ECO:0000313" key="2">
    <source>
        <dbReference type="Proteomes" id="UP001066276"/>
    </source>
</evidence>
<feature type="non-terminal residue" evidence="1">
    <location>
        <position position="1"/>
    </location>
</feature>
<dbReference type="EMBL" id="JANPWB010000011">
    <property type="protein sequence ID" value="KAJ1123860.1"/>
    <property type="molecule type" value="Genomic_DNA"/>
</dbReference>
<evidence type="ECO:0000313" key="1">
    <source>
        <dbReference type="EMBL" id="KAJ1123860.1"/>
    </source>
</evidence>
<name>A0AAV7PEZ5_PLEWA</name>
<feature type="non-terminal residue" evidence="1">
    <location>
        <position position="129"/>
    </location>
</feature>
<comment type="caution">
    <text evidence="1">The sequence shown here is derived from an EMBL/GenBank/DDBJ whole genome shotgun (WGS) entry which is preliminary data.</text>
</comment>
<accession>A0AAV7PEZ5</accession>
<reference evidence="1" key="1">
    <citation type="journal article" date="2022" name="bioRxiv">
        <title>Sequencing and chromosome-scale assembly of the giantPleurodeles waltlgenome.</title>
        <authorList>
            <person name="Brown T."/>
            <person name="Elewa A."/>
            <person name="Iarovenko S."/>
            <person name="Subramanian E."/>
            <person name="Araus A.J."/>
            <person name="Petzold A."/>
            <person name="Susuki M."/>
            <person name="Suzuki K.-i.T."/>
            <person name="Hayashi T."/>
            <person name="Toyoda A."/>
            <person name="Oliveira C."/>
            <person name="Osipova E."/>
            <person name="Leigh N.D."/>
            <person name="Simon A."/>
            <person name="Yun M.H."/>
        </authorList>
    </citation>
    <scope>NUCLEOTIDE SEQUENCE</scope>
    <source>
        <strain evidence="1">20211129_DDA</strain>
        <tissue evidence="1">Liver</tissue>
    </source>
</reference>
<proteinExistence type="predicted"/>
<protein>
    <submittedName>
        <fullName evidence="1">Uncharacterized protein</fullName>
    </submittedName>
</protein>
<gene>
    <name evidence="1" type="ORF">NDU88_002327</name>
</gene>
<organism evidence="1 2">
    <name type="scientific">Pleurodeles waltl</name>
    <name type="common">Iberian ribbed newt</name>
    <dbReference type="NCBI Taxonomy" id="8319"/>
    <lineage>
        <taxon>Eukaryota</taxon>
        <taxon>Metazoa</taxon>
        <taxon>Chordata</taxon>
        <taxon>Craniata</taxon>
        <taxon>Vertebrata</taxon>
        <taxon>Euteleostomi</taxon>
        <taxon>Amphibia</taxon>
        <taxon>Batrachia</taxon>
        <taxon>Caudata</taxon>
        <taxon>Salamandroidea</taxon>
        <taxon>Salamandridae</taxon>
        <taxon>Pleurodelinae</taxon>
        <taxon>Pleurodeles</taxon>
    </lineage>
</organism>
<dbReference type="Proteomes" id="UP001066276">
    <property type="component" value="Chromosome 7"/>
</dbReference>
<keyword evidence="2" id="KW-1185">Reference proteome</keyword>
<sequence length="129" mass="13967">HEVLNFGGDCQRFLAFLPNSTFSGHSGISSWRPECHSRLELQVPIRFQRLDVGPSDFCPDSSGMGQLRSGPICLSPQLPNSKILQLASRPLCSKDRCFSAGLVPVSRLCVSSVSDDCQGPGSSAETENR</sequence>